<organism evidence="3 4">
    <name type="scientific">Mycobacteroides abscessus subsp. massiliense</name>
    <dbReference type="NCBI Taxonomy" id="1962118"/>
    <lineage>
        <taxon>Bacteria</taxon>
        <taxon>Bacillati</taxon>
        <taxon>Actinomycetota</taxon>
        <taxon>Actinomycetes</taxon>
        <taxon>Mycobacteriales</taxon>
        <taxon>Mycobacteriaceae</taxon>
        <taxon>Mycobacteroides</taxon>
        <taxon>Mycobacteroides abscessus</taxon>
    </lineage>
</organism>
<keyword evidence="2" id="KW-0732">Signal</keyword>
<name>A0A1T8TWH9_9MYCO</name>
<accession>A0A1T8TWH9</accession>
<dbReference type="Pfam" id="PF12079">
    <property type="entry name" value="DUF3558"/>
    <property type="match status" value="1"/>
</dbReference>
<evidence type="ECO:0000256" key="1">
    <source>
        <dbReference type="SAM" id="MobiDB-lite"/>
    </source>
</evidence>
<feature type="chain" id="PRO_5038471628" evidence="2">
    <location>
        <begin position="19"/>
        <end position="205"/>
    </location>
</feature>
<feature type="signal peptide" evidence="2">
    <location>
        <begin position="1"/>
        <end position="18"/>
    </location>
</feature>
<evidence type="ECO:0000313" key="4">
    <source>
        <dbReference type="Proteomes" id="UP000190074"/>
    </source>
</evidence>
<proteinExistence type="predicted"/>
<dbReference type="RefSeq" id="WP_079626848.1">
    <property type="nucleotide sequence ID" value="NZ_FVGW01000016.1"/>
</dbReference>
<dbReference type="Proteomes" id="UP000190074">
    <property type="component" value="Unassembled WGS sequence"/>
</dbReference>
<dbReference type="InterPro" id="IPR024520">
    <property type="entry name" value="DUF3558"/>
</dbReference>
<dbReference type="PROSITE" id="PS51257">
    <property type="entry name" value="PROKAR_LIPOPROTEIN"/>
    <property type="match status" value="1"/>
</dbReference>
<evidence type="ECO:0000313" key="3">
    <source>
        <dbReference type="EMBL" id="SKM84889.1"/>
    </source>
</evidence>
<reference evidence="3 4" key="1">
    <citation type="submission" date="2016-11" db="EMBL/GenBank/DDBJ databases">
        <authorList>
            <consortium name="Pathogen Informatics"/>
        </authorList>
    </citation>
    <scope>NUCLEOTIDE SEQUENCE [LARGE SCALE GENOMIC DNA]</scope>
    <source>
        <strain evidence="3 4">911</strain>
    </source>
</reference>
<dbReference type="AlphaFoldDB" id="A0A1T8TWH9"/>
<feature type="region of interest" description="Disordered" evidence="1">
    <location>
        <begin position="22"/>
        <end position="69"/>
    </location>
</feature>
<protein>
    <submittedName>
        <fullName evidence="3">Protein of uncharacterized function (DUF3558)</fullName>
    </submittedName>
</protein>
<feature type="compositionally biased region" description="Low complexity" evidence="1">
    <location>
        <begin position="22"/>
        <end position="48"/>
    </location>
</feature>
<dbReference type="EMBL" id="FVGW01000016">
    <property type="protein sequence ID" value="SKM84889.1"/>
    <property type="molecule type" value="Genomic_DNA"/>
</dbReference>
<sequence>MNLHKLTVLLAVGAAVLAACSTTTSGSPSRGASTSASPSGSASSPTTSVSIPYTLTAPHPPPGAKNNGTTFDPCVAYTAEEIRSWGVDPSKVEDTATRGLEYRGCVWTADGWAIEQGVINNPISDYLNTPVYPGSRAEKIGGLDGVVYQSPATGDSMCTAALPSQEATVHVIVSIYNEKRGRKAAPDLCAKAVEVATFVATKLPK</sequence>
<evidence type="ECO:0000256" key="2">
    <source>
        <dbReference type="SAM" id="SignalP"/>
    </source>
</evidence>
<gene>
    <name evidence="3" type="ORF">SAMEA2259716_05293</name>
</gene>